<dbReference type="EMBL" id="GG692401">
    <property type="protein sequence ID" value="EER31360.1"/>
    <property type="molecule type" value="Genomic_DNA"/>
</dbReference>
<feature type="transmembrane region" description="Helical" evidence="2">
    <location>
        <begin position="49"/>
        <end position="78"/>
    </location>
</feature>
<dbReference type="VEuPathDB" id="FungiDB:CTRG_05090"/>
<keyword evidence="2" id="KW-0812">Transmembrane</keyword>
<accession>C5MG93</accession>
<dbReference type="PANTHER" id="PTHR36424">
    <property type="entry name" value="PHEROMONE-REGULATED MEMBRANE PROTEIN 6"/>
    <property type="match status" value="1"/>
</dbReference>
<evidence type="ECO:0000256" key="1">
    <source>
        <dbReference type="SAM" id="MobiDB-lite"/>
    </source>
</evidence>
<dbReference type="Pfam" id="PF16944">
    <property type="entry name" value="KCH"/>
    <property type="match status" value="1"/>
</dbReference>
<dbReference type="Proteomes" id="UP000002037">
    <property type="component" value="Unassembled WGS sequence"/>
</dbReference>
<evidence type="ECO:0000313" key="5">
    <source>
        <dbReference type="Proteomes" id="UP000002037"/>
    </source>
</evidence>
<dbReference type="VEuPathDB" id="FungiDB:CTRG_05086"/>
<dbReference type="KEGG" id="ctp:CTRG_05090"/>
<evidence type="ECO:0000313" key="4">
    <source>
        <dbReference type="EMBL" id="EER31360.1"/>
    </source>
</evidence>
<reference evidence="3" key="2">
    <citation type="submission" date="2009-06" db="EMBL/GenBank/DDBJ databases">
        <authorList>
            <consortium name="The Broad Institute Genome Sequencing Platform"/>
            <person name="Birren B."/>
            <person name="Lander E."/>
            <person name="Galagan J."/>
            <person name="Nusbaum C."/>
            <person name="Devon K."/>
            <person name="Cuomo C."/>
            <person name="Kellis M."/>
            <person name="Rasmussen M.D."/>
            <person name="Grochow J.A."/>
            <person name="Jaffe D."/>
            <person name="Butler J."/>
            <person name="Alvarez P."/>
            <person name="Gnerre S."/>
            <person name="Grabherr M."/>
            <person name="Kleber M."/>
            <person name="Mauceli E."/>
            <person name="Brockman W."/>
            <person name="MacCallum I.A."/>
            <person name="Rounsley S."/>
            <person name="Young S."/>
            <person name="LaButti K."/>
            <person name="Pushparaj V."/>
            <person name="DeCaprio D."/>
            <person name="Crawford M."/>
            <person name="Koehrsen M."/>
            <person name="Engels R."/>
            <person name="Montgomery P."/>
            <person name="Pearson M."/>
            <person name="Howarth C."/>
            <person name="Larson L."/>
            <person name="Luoma S."/>
            <person name="White J."/>
            <person name="Zeng Q."/>
            <person name="Kodira C."/>
            <person name="Yandava C."/>
            <person name="Alvarado L."/>
            <person name="O'Leary S."/>
            <person name="Soll D.R."/>
            <person name="Srikantha T."/>
        </authorList>
    </citation>
    <scope>NUCLEOTIDE SEQUENCE</scope>
    <source>
        <strain evidence="3">MYA-3404</strain>
    </source>
</reference>
<dbReference type="GeneID" id="8299242"/>
<dbReference type="eggNOG" id="ENOG502QVFG">
    <property type="taxonomic scope" value="Eukaryota"/>
</dbReference>
<keyword evidence="2" id="KW-0472">Membrane</keyword>
<feature type="compositionally biased region" description="Basic and acidic residues" evidence="1">
    <location>
        <begin position="571"/>
        <end position="586"/>
    </location>
</feature>
<dbReference type="GO" id="GO:0015079">
    <property type="term" value="F:potassium ion transmembrane transporter activity"/>
    <property type="evidence" value="ECO:0007669"/>
    <property type="project" value="InterPro"/>
</dbReference>
<evidence type="ECO:0000313" key="3">
    <source>
        <dbReference type="EMBL" id="EER31356.1"/>
    </source>
</evidence>
<dbReference type="STRING" id="294747.C5MG93"/>
<dbReference type="AlphaFoldDB" id="C5MG93"/>
<dbReference type="GO" id="GO:0005886">
    <property type="term" value="C:plasma membrane"/>
    <property type="evidence" value="ECO:0007669"/>
    <property type="project" value="InterPro"/>
</dbReference>
<dbReference type="EMBL" id="GG692401">
    <property type="protein sequence ID" value="EER31356.1"/>
    <property type="molecule type" value="Genomic_DNA"/>
</dbReference>
<keyword evidence="5" id="KW-1185">Reference proteome</keyword>
<dbReference type="HOGENOM" id="CLU_022492_0_0_1"/>
<name>C5MG93_CANTT</name>
<sequence length="634" mass="73892">MSNKRYSHLSTTRKEHFNTEKEIQKYQLDVSTFDVIKVNNFRNYNCSTLFWYFYMWTLVFLSFALLATDVYSCLNILVFHKWATDDYKPYAYAIAKWIFTGCIIFQFVLLFYHWMWAIHILRTKNIALVYLNSIAKKVYSIRSYDYFCLLNNINEGSFFDWCCFLTYYELDNALQILVADTPRQVINVLTLRYYATGGELNNNILQNIEDIAKTNLYLSIILSFMCLSVFIYAIFFFRFLFGMICYVPLKVQLKKDNYNSFKDYCCSIVNDHIENAVRLNHKSKTVLLEQGILSEERIAKLPVLGENPPNYNDYSKTFYRTTTQDYSTKESIIPLGNMKNRSDSTHDLGVQYGNQKEEHVYSPINDQPNIASKRLSELRDRYNGQNLTYSNVDTHANKVERTYQQDFANYKPRLKSIESQSSVTPSAPRHNNIRSNSLPYQETTSKNNIGKLPERSFTDNLEYHPKRKQPPPLILDNMNMEEGFEHADEEDGKTVLESYPIQPLEKTYMQEYQKSDYSLTQQGNELASQSDQVSSWKLGNSQLVNPFMNSTEELSTPLVESAGFSNQMTYRDNDSIPEEQNKDGSKEVVASRSEVYPVNDGVFDELLDDISFRNTNNEDTPYPVRGVSKYFSSD</sequence>
<proteinExistence type="predicted"/>
<feature type="region of interest" description="Disordered" evidence="1">
    <location>
        <begin position="417"/>
        <end position="453"/>
    </location>
</feature>
<dbReference type="KEGG" id="ctp:CTRG_05086"/>
<dbReference type="PANTHER" id="PTHR36424:SF1">
    <property type="entry name" value="LOW AFFINITY K(+) TRANSPORTER 1-RELATED"/>
    <property type="match status" value="1"/>
</dbReference>
<dbReference type="RefSeq" id="XP_002550792.1">
    <property type="nucleotide sequence ID" value="XM_002550746.1"/>
</dbReference>
<keyword evidence="2" id="KW-1133">Transmembrane helix</keyword>
<organism evidence="3 5">
    <name type="scientific">Candida tropicalis (strain ATCC MYA-3404 / T1)</name>
    <name type="common">Yeast</name>
    <dbReference type="NCBI Taxonomy" id="294747"/>
    <lineage>
        <taxon>Eukaryota</taxon>
        <taxon>Fungi</taxon>
        <taxon>Dikarya</taxon>
        <taxon>Ascomycota</taxon>
        <taxon>Saccharomycotina</taxon>
        <taxon>Pichiomycetes</taxon>
        <taxon>Debaryomycetaceae</taxon>
        <taxon>Candida/Lodderomyces clade</taxon>
        <taxon>Candida</taxon>
    </lineage>
</organism>
<feature type="region of interest" description="Disordered" evidence="1">
    <location>
        <begin position="568"/>
        <end position="591"/>
    </location>
</feature>
<evidence type="ECO:0000256" key="2">
    <source>
        <dbReference type="SAM" id="Phobius"/>
    </source>
</evidence>
<dbReference type="RefSeq" id="XP_002550788.1">
    <property type="nucleotide sequence ID" value="XM_002550742.1"/>
</dbReference>
<feature type="transmembrane region" description="Helical" evidence="2">
    <location>
        <begin position="216"/>
        <end position="241"/>
    </location>
</feature>
<dbReference type="OrthoDB" id="2128042at2759"/>
<protein>
    <recommendedName>
        <fullName evidence="6">Vacuolar membrane protein</fullName>
    </recommendedName>
</protein>
<gene>
    <name evidence="3" type="ORF">CTRG_05086</name>
    <name evidence="4" type="ORF">CTRG_05090</name>
</gene>
<dbReference type="InterPro" id="IPR031606">
    <property type="entry name" value="Kch1/2"/>
</dbReference>
<reference evidence="3 5" key="1">
    <citation type="journal article" date="2009" name="Nature">
        <title>Evolution of pathogenicity and sexual reproduction in eight Candida genomes.</title>
        <authorList>
            <person name="Butler G."/>
            <person name="Rasmussen M.D."/>
            <person name="Lin M.F."/>
            <person name="Santos M.A."/>
            <person name="Sakthikumar S."/>
            <person name="Munro C.A."/>
            <person name="Rheinbay E."/>
            <person name="Grabherr M."/>
            <person name="Forche A."/>
            <person name="Reedy J.L."/>
            <person name="Agrafioti I."/>
            <person name="Arnaud M.B."/>
            <person name="Bates S."/>
            <person name="Brown A.J."/>
            <person name="Brunke S."/>
            <person name="Costanzo M.C."/>
            <person name="Fitzpatrick D.A."/>
            <person name="de Groot P.W."/>
            <person name="Harris D."/>
            <person name="Hoyer L.L."/>
            <person name="Hube B."/>
            <person name="Klis F.M."/>
            <person name="Kodira C."/>
            <person name="Lennard N."/>
            <person name="Logue M.E."/>
            <person name="Martin R."/>
            <person name="Neiman A.M."/>
            <person name="Nikolaou E."/>
            <person name="Quail M.A."/>
            <person name="Quinn J."/>
            <person name="Santos M.C."/>
            <person name="Schmitzberger F.F."/>
            <person name="Sherlock G."/>
            <person name="Shah P."/>
            <person name="Silverstein K.A."/>
            <person name="Skrzypek M.S."/>
            <person name="Soll D."/>
            <person name="Staggs R."/>
            <person name="Stansfield I."/>
            <person name="Stumpf M.P."/>
            <person name="Sudbery P.E."/>
            <person name="Srikantha T."/>
            <person name="Zeng Q."/>
            <person name="Berman J."/>
            <person name="Berriman M."/>
            <person name="Heitman J."/>
            <person name="Gow N.A."/>
            <person name="Lorenz M.C."/>
            <person name="Birren B.W."/>
            <person name="Kellis M."/>
            <person name="Cuomo C.A."/>
        </authorList>
    </citation>
    <scope>NUCLEOTIDE SEQUENCE [LARGE SCALE GENOMIC DNA]</scope>
    <source>
        <strain evidence="5">ATCC MYA-3404 / T1</strain>
        <strain evidence="3">MYA-3404</strain>
    </source>
</reference>
<feature type="compositionally biased region" description="Polar residues" evidence="1">
    <location>
        <begin position="433"/>
        <end position="448"/>
    </location>
</feature>
<evidence type="ECO:0008006" key="6">
    <source>
        <dbReference type="Google" id="ProtNLM"/>
    </source>
</evidence>
<dbReference type="GeneID" id="8299246"/>
<feature type="transmembrane region" description="Helical" evidence="2">
    <location>
        <begin position="90"/>
        <end position="112"/>
    </location>
</feature>